<dbReference type="InterPro" id="IPR035899">
    <property type="entry name" value="DBL_dom_sf"/>
</dbReference>
<evidence type="ECO:0000259" key="2">
    <source>
        <dbReference type="PROSITE" id="PS50010"/>
    </source>
</evidence>
<comment type="caution">
    <text evidence="3">The sequence shown here is derived from an EMBL/GenBank/DDBJ whole genome shotgun (WGS) entry which is preliminary data.</text>
</comment>
<feature type="region of interest" description="Disordered" evidence="1">
    <location>
        <begin position="294"/>
        <end position="370"/>
    </location>
</feature>
<dbReference type="Proteomes" id="UP001279410">
    <property type="component" value="Unassembled WGS sequence"/>
</dbReference>
<feature type="region of interest" description="Disordered" evidence="1">
    <location>
        <begin position="485"/>
        <end position="531"/>
    </location>
</feature>
<dbReference type="PROSITE" id="PS50010">
    <property type="entry name" value="DH_2"/>
    <property type="match status" value="1"/>
</dbReference>
<feature type="compositionally biased region" description="Polar residues" evidence="1">
    <location>
        <begin position="296"/>
        <end position="311"/>
    </location>
</feature>
<dbReference type="PANTHER" id="PTHR46944">
    <property type="entry name" value="RHO GUANINE NUCLEOTIDE EXCHANGE FACTOR 33"/>
    <property type="match status" value="1"/>
</dbReference>
<dbReference type="AlphaFoldDB" id="A0AAD3M5C2"/>
<reference evidence="3" key="1">
    <citation type="submission" date="2022-08" db="EMBL/GenBank/DDBJ databases">
        <title>Genome sequencing of akame (Lates japonicus).</title>
        <authorList>
            <person name="Hashiguchi Y."/>
            <person name="Takahashi H."/>
        </authorList>
    </citation>
    <scope>NUCLEOTIDE SEQUENCE</scope>
    <source>
        <strain evidence="3">Kochi</strain>
    </source>
</reference>
<evidence type="ECO:0000313" key="3">
    <source>
        <dbReference type="EMBL" id="GLD47736.1"/>
    </source>
</evidence>
<feature type="domain" description="DH" evidence="2">
    <location>
        <begin position="1"/>
        <end position="178"/>
    </location>
</feature>
<evidence type="ECO:0000256" key="1">
    <source>
        <dbReference type="SAM" id="MobiDB-lite"/>
    </source>
</evidence>
<keyword evidence="4" id="KW-1185">Reference proteome</keyword>
<name>A0AAD3M5C2_LATJO</name>
<gene>
    <name evidence="3" type="ORF">AKAME5_000184200</name>
</gene>
<dbReference type="PANTHER" id="PTHR46944:SF1">
    <property type="entry name" value="RHO GUANINE NUCLEOTIDE EXCHANGE FACTOR 33"/>
    <property type="match status" value="1"/>
</dbReference>
<dbReference type="EMBL" id="BRZM01000004">
    <property type="protein sequence ID" value="GLD47736.1"/>
    <property type="molecule type" value="Genomic_DNA"/>
</dbReference>
<feature type="compositionally biased region" description="Acidic residues" evidence="1">
    <location>
        <begin position="326"/>
        <end position="335"/>
    </location>
</feature>
<dbReference type="SUPFAM" id="SSF48065">
    <property type="entry name" value="DBL homology domain (DH-domain)"/>
    <property type="match status" value="1"/>
</dbReference>
<feature type="compositionally biased region" description="Polar residues" evidence="1">
    <location>
        <begin position="337"/>
        <end position="347"/>
    </location>
</feature>
<protein>
    <submittedName>
        <fullName evidence="3">Rho guanine nucleotide exchange factor 33-like isoform X1</fullName>
    </submittedName>
</protein>
<dbReference type="InterPro" id="IPR042849">
    <property type="entry name" value="ARHGEF33"/>
</dbReference>
<dbReference type="GO" id="GO:0005085">
    <property type="term" value="F:guanyl-nucleotide exchange factor activity"/>
    <property type="evidence" value="ECO:0007669"/>
    <property type="project" value="InterPro"/>
</dbReference>
<sequence>MQLLHSEWEYVSTLNQLYDKYKTPPAHQTTVEPYQTYLKFVEQLLQRHLLFRNTLQERLSAEHWKSLVGDILVQLIGQNDTAFSDMYLGYTTTLASFLSLEFNRLNHPEKGHKLQSGQMEREEMKLLSLLLAPVSRIHSYLSHIQNLLQWTGKEHPDCSLLLGTERALRSILSRCHVILEEDVRWEEGEEGAGQSSSDAAAAGSSANCCIRNQQPRESQRGREESNSAAQRDNQPAVHLTNGVDGHHSMRLECWSCSPVRRKGCGRDRTALNQPARDCGHAYCSLLTPDAAGWGENSDSGQGTFSQPTGKGTNELEAPPGTHSLEDCETDPDDTSAFDYSSVTSCSPDGTLRREMMGSNSGEDEEEDSQVPVLLKPSYSQQQQQQQSREAPRERTVCLRWQIPRLTPHPPLRNTAGSCIDGPTPCLVSSYGKRLVSVRKGSPPLHLKSAFRPIWDDPSKQVDSAPEKDNRQGFVPIQAPARQSFQSFNPSRETLRPGLAQQRGNHAAAAAAMSSGGLWDDSEDSEGPCSTV</sequence>
<dbReference type="Gene3D" id="1.20.900.10">
    <property type="entry name" value="Dbl homology (DH) domain"/>
    <property type="match status" value="1"/>
</dbReference>
<organism evidence="3 4">
    <name type="scientific">Lates japonicus</name>
    <name type="common">Japanese lates</name>
    <dbReference type="NCBI Taxonomy" id="270547"/>
    <lineage>
        <taxon>Eukaryota</taxon>
        <taxon>Metazoa</taxon>
        <taxon>Chordata</taxon>
        <taxon>Craniata</taxon>
        <taxon>Vertebrata</taxon>
        <taxon>Euteleostomi</taxon>
        <taxon>Actinopterygii</taxon>
        <taxon>Neopterygii</taxon>
        <taxon>Teleostei</taxon>
        <taxon>Neoteleostei</taxon>
        <taxon>Acanthomorphata</taxon>
        <taxon>Carangaria</taxon>
        <taxon>Carangaria incertae sedis</taxon>
        <taxon>Centropomidae</taxon>
        <taxon>Lates</taxon>
    </lineage>
</organism>
<dbReference type="InterPro" id="IPR000219">
    <property type="entry name" value="DH_dom"/>
</dbReference>
<dbReference type="Pfam" id="PF00621">
    <property type="entry name" value="RhoGEF"/>
    <property type="match status" value="1"/>
</dbReference>
<evidence type="ECO:0000313" key="4">
    <source>
        <dbReference type="Proteomes" id="UP001279410"/>
    </source>
</evidence>
<accession>A0AAD3M5C2</accession>
<feature type="region of interest" description="Disordered" evidence="1">
    <location>
        <begin position="213"/>
        <end position="239"/>
    </location>
</feature>
<proteinExistence type="predicted"/>